<dbReference type="Proteomes" id="UP000265801">
    <property type="component" value="Unassembled WGS sequence"/>
</dbReference>
<evidence type="ECO:0000259" key="2">
    <source>
        <dbReference type="Pfam" id="PF04892"/>
    </source>
</evidence>
<dbReference type="InterPro" id="IPR006976">
    <property type="entry name" value="VanZ-like"/>
</dbReference>
<keyword evidence="1" id="KW-0812">Transmembrane</keyword>
<comment type="caution">
    <text evidence="3">The sequence shown here is derived from an EMBL/GenBank/DDBJ whole genome shotgun (WGS) entry which is preliminary data.</text>
</comment>
<dbReference type="Pfam" id="PF04892">
    <property type="entry name" value="VanZ"/>
    <property type="match status" value="1"/>
</dbReference>
<name>A0A3A1QUK5_9BACI</name>
<dbReference type="EMBL" id="QXIR01000040">
    <property type="protein sequence ID" value="RIW28780.1"/>
    <property type="molecule type" value="Genomic_DNA"/>
</dbReference>
<gene>
    <name evidence="3" type="ORF">D3H55_21010</name>
</gene>
<keyword evidence="1" id="KW-1133">Transmembrane helix</keyword>
<dbReference type="InterPro" id="IPR053150">
    <property type="entry name" value="Teicoplanin_resist-assoc"/>
</dbReference>
<reference evidence="3 4" key="1">
    <citation type="submission" date="2018-09" db="EMBL/GenBank/DDBJ databases">
        <title>Bacillus saliacetes sp. nov., isolated from Thai shrimp paste (Ka-pi).</title>
        <authorList>
            <person name="Daroonpunt R."/>
            <person name="Tanasupawat S."/>
            <person name="Yiamsombut S."/>
        </authorList>
    </citation>
    <scope>NUCLEOTIDE SEQUENCE [LARGE SCALE GENOMIC DNA]</scope>
    <source>
        <strain evidence="3 4">SKP7-4</strain>
    </source>
</reference>
<feature type="transmembrane region" description="Helical" evidence="1">
    <location>
        <begin position="12"/>
        <end position="29"/>
    </location>
</feature>
<dbReference type="AlphaFoldDB" id="A0A3A1QUK5"/>
<dbReference type="PANTHER" id="PTHR36834:SF1">
    <property type="entry name" value="INTEGRAL MEMBRANE PROTEIN"/>
    <property type="match status" value="1"/>
</dbReference>
<keyword evidence="4" id="KW-1185">Reference proteome</keyword>
<evidence type="ECO:0000313" key="3">
    <source>
        <dbReference type="EMBL" id="RIW28780.1"/>
    </source>
</evidence>
<evidence type="ECO:0000256" key="1">
    <source>
        <dbReference type="SAM" id="Phobius"/>
    </source>
</evidence>
<feature type="transmembrane region" description="Helical" evidence="1">
    <location>
        <begin position="99"/>
        <end position="116"/>
    </location>
</feature>
<feature type="transmembrane region" description="Helical" evidence="1">
    <location>
        <begin position="156"/>
        <end position="174"/>
    </location>
</feature>
<proteinExistence type="predicted"/>
<keyword evidence="1" id="KW-0472">Membrane</keyword>
<feature type="domain" description="VanZ-like" evidence="2">
    <location>
        <begin position="74"/>
        <end position="173"/>
    </location>
</feature>
<feature type="transmembrane region" description="Helical" evidence="1">
    <location>
        <begin position="41"/>
        <end position="61"/>
    </location>
</feature>
<dbReference type="PANTHER" id="PTHR36834">
    <property type="entry name" value="MEMBRANE PROTEIN-RELATED"/>
    <property type="match status" value="1"/>
</dbReference>
<accession>A0A3A1QUK5</accession>
<dbReference type="NCBIfam" id="NF037970">
    <property type="entry name" value="vanZ_1"/>
    <property type="match status" value="1"/>
</dbReference>
<protein>
    <submittedName>
        <fullName evidence="3">VanZ family protein</fullName>
    </submittedName>
</protein>
<sequence>MIQLWRQFSWVIPILALVTAALVTVVYIWKNHRGKGEARWADLIPVLFTLISTGGIFLITLSPLVPGVALEGGTNFRPFDNLRLNLVYRTHLDIPIRNLSANIVLFIPFGFFYSWWIRNRRWIVIKSTIAGSVLSIIVEVTQYFLPLGRSTDIDDWMMNTIGAFLGGILFLLFIKGYKQVMKRK</sequence>
<dbReference type="RefSeq" id="WP_119549269.1">
    <property type="nucleotide sequence ID" value="NZ_QXIR01000040.1"/>
</dbReference>
<dbReference type="OrthoDB" id="4822551at2"/>
<organism evidence="3 4">
    <name type="scientific">Bacillus salacetis</name>
    <dbReference type="NCBI Taxonomy" id="2315464"/>
    <lineage>
        <taxon>Bacteria</taxon>
        <taxon>Bacillati</taxon>
        <taxon>Bacillota</taxon>
        <taxon>Bacilli</taxon>
        <taxon>Bacillales</taxon>
        <taxon>Bacillaceae</taxon>
        <taxon>Bacillus</taxon>
    </lineage>
</organism>
<evidence type="ECO:0000313" key="4">
    <source>
        <dbReference type="Proteomes" id="UP000265801"/>
    </source>
</evidence>
<feature type="transmembrane region" description="Helical" evidence="1">
    <location>
        <begin position="123"/>
        <end position="144"/>
    </location>
</feature>